<sequence>MGVIIVAVCLIGYVVGCTHDDEVLSSKGPDITRGEEKVTLANTNTTFDKAHSNVQWSTQYLGSTALLTGRFDNFGFNIFDFDESNAAGIRFEAWVWLNTVNTSEPGRDDGCLLQTFGTDATLTDEDENLAIIRSKSVELSTTDKGYNVKADLIFNGVTKEVTCKMDYDGKVTSGTNVVHGFSLQFQFLAKTDFLIASTNIGDNVDVKCNANFRVAQ</sequence>
<dbReference type="Gene3D" id="2.40.128.110">
    <property type="entry name" value="Lipid/polyisoprenoid-binding, YceI-like"/>
    <property type="match status" value="1"/>
</dbReference>
<name>A0A0C1L3L1_9BACT</name>
<accession>A0A0C1L3L1</accession>
<evidence type="ECO:0000259" key="1">
    <source>
        <dbReference type="Pfam" id="PF04264"/>
    </source>
</evidence>
<dbReference type="InterPro" id="IPR007372">
    <property type="entry name" value="Lipid/polyisoprenoid-bd_YceI"/>
</dbReference>
<dbReference type="STRING" id="1349421.OI18_10935"/>
<comment type="caution">
    <text evidence="2">The sequence shown here is derived from an EMBL/GenBank/DDBJ whole genome shotgun (WGS) entry which is preliminary data.</text>
</comment>
<protein>
    <recommendedName>
        <fullName evidence="1">Lipid/polyisoprenoid-binding YceI-like domain-containing protein</fullName>
    </recommendedName>
</protein>
<dbReference type="Proteomes" id="UP000031408">
    <property type="component" value="Unassembled WGS sequence"/>
</dbReference>
<keyword evidence="3" id="KW-1185">Reference proteome</keyword>
<dbReference type="EMBL" id="JSVC01000011">
    <property type="protein sequence ID" value="KIC94607.1"/>
    <property type="molecule type" value="Genomic_DNA"/>
</dbReference>
<feature type="domain" description="Lipid/polyisoprenoid-binding YceI-like" evidence="1">
    <location>
        <begin position="46"/>
        <end position="212"/>
    </location>
</feature>
<dbReference type="Pfam" id="PF04264">
    <property type="entry name" value="YceI"/>
    <property type="match status" value="1"/>
</dbReference>
<organism evidence="2 3">
    <name type="scientific">Flavihumibacter solisilvae</name>
    <dbReference type="NCBI Taxonomy" id="1349421"/>
    <lineage>
        <taxon>Bacteria</taxon>
        <taxon>Pseudomonadati</taxon>
        <taxon>Bacteroidota</taxon>
        <taxon>Chitinophagia</taxon>
        <taxon>Chitinophagales</taxon>
        <taxon>Chitinophagaceae</taxon>
        <taxon>Flavihumibacter</taxon>
    </lineage>
</organism>
<evidence type="ECO:0000313" key="3">
    <source>
        <dbReference type="Proteomes" id="UP000031408"/>
    </source>
</evidence>
<proteinExistence type="predicted"/>
<gene>
    <name evidence="2" type="ORF">OI18_10935</name>
</gene>
<dbReference type="AlphaFoldDB" id="A0A0C1L3L1"/>
<evidence type="ECO:0000313" key="2">
    <source>
        <dbReference type="EMBL" id="KIC94607.1"/>
    </source>
</evidence>
<dbReference type="SUPFAM" id="SSF101874">
    <property type="entry name" value="YceI-like"/>
    <property type="match status" value="1"/>
</dbReference>
<reference evidence="2 3" key="1">
    <citation type="submission" date="2014-11" db="EMBL/GenBank/DDBJ databases">
        <title>Genome sequence of Flavihumibacter solisilvae 3-3.</title>
        <authorList>
            <person name="Zhou G."/>
            <person name="Li M."/>
            <person name="Wang G."/>
        </authorList>
    </citation>
    <scope>NUCLEOTIDE SEQUENCE [LARGE SCALE GENOMIC DNA]</scope>
    <source>
        <strain evidence="2 3">3-3</strain>
    </source>
</reference>
<dbReference type="InterPro" id="IPR036761">
    <property type="entry name" value="TTHA0802/YceI-like_sf"/>
</dbReference>